<evidence type="ECO:0000256" key="2">
    <source>
        <dbReference type="SAM" id="Phobius"/>
    </source>
</evidence>
<accession>T1FU19</accession>
<feature type="signal peptide" evidence="3">
    <location>
        <begin position="1"/>
        <end position="18"/>
    </location>
</feature>
<evidence type="ECO:0000256" key="3">
    <source>
        <dbReference type="SAM" id="SignalP"/>
    </source>
</evidence>
<keyword evidence="3" id="KW-0732">Signal</keyword>
<dbReference type="EnsemblMetazoa" id="HelroT192523">
    <property type="protein sequence ID" value="HelroP192523"/>
    <property type="gene ID" value="HelroG192523"/>
</dbReference>
<dbReference type="KEGG" id="hro:HELRODRAFT_192523"/>
<keyword evidence="2" id="KW-0472">Membrane</keyword>
<reference evidence="5" key="3">
    <citation type="submission" date="2015-06" db="UniProtKB">
        <authorList>
            <consortium name="EnsemblMetazoa"/>
        </authorList>
    </citation>
    <scope>IDENTIFICATION</scope>
</reference>
<feature type="transmembrane region" description="Helical" evidence="2">
    <location>
        <begin position="343"/>
        <end position="365"/>
    </location>
</feature>
<evidence type="ECO:0000313" key="4">
    <source>
        <dbReference type="EMBL" id="ESO00556.1"/>
    </source>
</evidence>
<dbReference type="EMBL" id="KB096900">
    <property type="protein sequence ID" value="ESO00556.1"/>
    <property type="molecule type" value="Genomic_DNA"/>
</dbReference>
<dbReference type="EMBL" id="AMQM01005314">
    <property type="status" value="NOT_ANNOTATED_CDS"/>
    <property type="molecule type" value="Genomic_DNA"/>
</dbReference>
<feature type="transmembrane region" description="Helical" evidence="2">
    <location>
        <begin position="400"/>
        <end position="423"/>
    </location>
</feature>
<feature type="transmembrane region" description="Helical" evidence="2">
    <location>
        <begin position="496"/>
        <end position="515"/>
    </location>
</feature>
<keyword evidence="2" id="KW-0812">Transmembrane</keyword>
<name>T1FU19_HELRO</name>
<feature type="chain" id="PRO_5010981004" evidence="3">
    <location>
        <begin position="19"/>
        <end position="714"/>
    </location>
</feature>
<feature type="compositionally biased region" description="Low complexity" evidence="1">
    <location>
        <begin position="662"/>
        <end position="674"/>
    </location>
</feature>
<dbReference type="AlphaFoldDB" id="T1FU19"/>
<feature type="transmembrane region" description="Helical" evidence="2">
    <location>
        <begin position="457"/>
        <end position="490"/>
    </location>
</feature>
<feature type="region of interest" description="Disordered" evidence="1">
    <location>
        <begin position="22"/>
        <end position="49"/>
    </location>
</feature>
<dbReference type="InParanoid" id="T1FU19"/>
<sequence>MSSIGTLFFMLLASLSFQRNSNPTAQSSNNNNNNNLSTQPTTMTSWSSSTTDQLTEADNITSYKCPITFADNVTGDILRQQFKMNTSGGIVYMVYFKLRYQNFDGNTAVFNISGPDTFAPDLWAWVAGKGKNLLRLPLDHKILSLGLLTIQSADMEVKFSYETYSCFKSIPYASTKHIIGKFISENVTSNGTSINADTEGPVICRSVYAFYHVFYGLKGVGFDCCMPGKVLYTCEQGYSDAFEIVWYGPIALMGLIYIIGIVHFYKLYKKNFNQVEVRKLSGLKKTVDEIKHDIVNRIVVNTEKWARIQCPEALIALRERCGILEVLGVGKSEHAKIISFCRIMFSIFLFLAYYGIWGIFLRVYYDLLKDVYPHFKDSETVFLNIIGHIGWVFCPKKLGIYSYAIFEVVYTAVVPFLALYIYLTIRAKKLIVDERSKKCCFKYLLFCDSTCGRGIQFLFIVLLLIHFVMLGGVFLTYVVYLVALGVFANIDVVSPWVIPITVCFHLFSTSFDPAYAKYKHFKDSLFCICFEEFKTLIIKQNKEIFLPRDLIEDFYIPNSRNLIYSCFLRIFWILTFMFLLVLVVLTLQYPYNTKLNSLVPFLGVQVVFVLPYLTKFMYVSQTSSPLEDTVLKRDLRDYISQYIKQRPELKDPHPENGSVTELLKSSSSDNLNDNNKNHMNEISEVNRDNDELEMNVNPNDFIAAANELKRHRVI</sequence>
<reference evidence="4 6" key="2">
    <citation type="journal article" date="2013" name="Nature">
        <title>Insights into bilaterian evolution from three spiralian genomes.</title>
        <authorList>
            <person name="Simakov O."/>
            <person name="Marletaz F."/>
            <person name="Cho S.J."/>
            <person name="Edsinger-Gonzales E."/>
            <person name="Havlak P."/>
            <person name="Hellsten U."/>
            <person name="Kuo D.H."/>
            <person name="Larsson T."/>
            <person name="Lv J."/>
            <person name="Arendt D."/>
            <person name="Savage R."/>
            <person name="Osoegawa K."/>
            <person name="de Jong P."/>
            <person name="Grimwood J."/>
            <person name="Chapman J.A."/>
            <person name="Shapiro H."/>
            <person name="Aerts A."/>
            <person name="Otillar R.P."/>
            <person name="Terry A.Y."/>
            <person name="Boore J.L."/>
            <person name="Grigoriev I.V."/>
            <person name="Lindberg D.R."/>
            <person name="Seaver E.C."/>
            <person name="Weisblat D.A."/>
            <person name="Putnam N.H."/>
            <person name="Rokhsar D.S."/>
        </authorList>
    </citation>
    <scope>NUCLEOTIDE SEQUENCE</scope>
</reference>
<keyword evidence="6" id="KW-1185">Reference proteome</keyword>
<evidence type="ECO:0000313" key="6">
    <source>
        <dbReference type="Proteomes" id="UP000015101"/>
    </source>
</evidence>
<reference evidence="6" key="1">
    <citation type="submission" date="2012-12" db="EMBL/GenBank/DDBJ databases">
        <authorList>
            <person name="Hellsten U."/>
            <person name="Grimwood J."/>
            <person name="Chapman J.A."/>
            <person name="Shapiro H."/>
            <person name="Aerts A."/>
            <person name="Otillar R.P."/>
            <person name="Terry A.Y."/>
            <person name="Boore J.L."/>
            <person name="Simakov O."/>
            <person name="Marletaz F."/>
            <person name="Cho S.-J."/>
            <person name="Edsinger-Gonzales E."/>
            <person name="Havlak P."/>
            <person name="Kuo D.-H."/>
            <person name="Larsson T."/>
            <person name="Lv J."/>
            <person name="Arendt D."/>
            <person name="Savage R."/>
            <person name="Osoegawa K."/>
            <person name="de Jong P."/>
            <person name="Lindberg D.R."/>
            <person name="Seaver E.C."/>
            <person name="Weisblat D.A."/>
            <person name="Putnam N.H."/>
            <person name="Grigoriev I.V."/>
            <person name="Rokhsar D.S."/>
        </authorList>
    </citation>
    <scope>NUCLEOTIDE SEQUENCE</scope>
</reference>
<keyword evidence="2" id="KW-1133">Transmembrane helix</keyword>
<feature type="transmembrane region" description="Helical" evidence="2">
    <location>
        <begin position="597"/>
        <end position="614"/>
    </location>
</feature>
<dbReference type="CTD" id="20212315"/>
<feature type="transmembrane region" description="Helical" evidence="2">
    <location>
        <begin position="570"/>
        <end position="591"/>
    </location>
</feature>
<gene>
    <name evidence="5" type="primary">20212315</name>
    <name evidence="4" type="ORF">HELRODRAFT_192523</name>
</gene>
<organism evidence="5 6">
    <name type="scientific">Helobdella robusta</name>
    <name type="common">Californian leech</name>
    <dbReference type="NCBI Taxonomy" id="6412"/>
    <lineage>
        <taxon>Eukaryota</taxon>
        <taxon>Metazoa</taxon>
        <taxon>Spiralia</taxon>
        <taxon>Lophotrochozoa</taxon>
        <taxon>Annelida</taxon>
        <taxon>Clitellata</taxon>
        <taxon>Hirudinea</taxon>
        <taxon>Rhynchobdellida</taxon>
        <taxon>Glossiphoniidae</taxon>
        <taxon>Helobdella</taxon>
    </lineage>
</organism>
<dbReference type="Proteomes" id="UP000015101">
    <property type="component" value="Unassembled WGS sequence"/>
</dbReference>
<dbReference type="GeneID" id="20212315"/>
<dbReference type="RefSeq" id="XP_009021193.1">
    <property type="nucleotide sequence ID" value="XM_009022945.1"/>
</dbReference>
<evidence type="ECO:0000313" key="5">
    <source>
        <dbReference type="EnsemblMetazoa" id="HelroP192523"/>
    </source>
</evidence>
<dbReference type="HOGENOM" id="CLU_386973_0_0_1"/>
<feature type="region of interest" description="Disordered" evidence="1">
    <location>
        <begin position="648"/>
        <end position="678"/>
    </location>
</feature>
<protein>
    <submittedName>
        <fullName evidence="4 5">Uncharacterized protein</fullName>
    </submittedName>
</protein>
<feature type="transmembrane region" description="Helical" evidence="2">
    <location>
        <begin position="244"/>
        <end position="265"/>
    </location>
</feature>
<evidence type="ECO:0000256" key="1">
    <source>
        <dbReference type="SAM" id="MobiDB-lite"/>
    </source>
</evidence>
<proteinExistence type="predicted"/>